<gene>
    <name evidence="3" type="ORF">EDD32_0642</name>
</gene>
<dbReference type="OrthoDB" id="3239945at2"/>
<keyword evidence="3" id="KW-0808">Transferase</keyword>
<organism evidence="3 4">
    <name type="scientific">Georgenia muralis</name>
    <dbReference type="NCBI Taxonomy" id="154117"/>
    <lineage>
        <taxon>Bacteria</taxon>
        <taxon>Bacillati</taxon>
        <taxon>Actinomycetota</taxon>
        <taxon>Actinomycetes</taxon>
        <taxon>Micrococcales</taxon>
        <taxon>Bogoriellaceae</taxon>
        <taxon>Georgenia</taxon>
    </lineage>
</organism>
<feature type="domain" description="N-acetyltransferase" evidence="2">
    <location>
        <begin position="5"/>
        <end position="192"/>
    </location>
</feature>
<evidence type="ECO:0000313" key="3">
    <source>
        <dbReference type="EMBL" id="RPF26210.1"/>
    </source>
</evidence>
<dbReference type="Pfam" id="PF00583">
    <property type="entry name" value="Acetyltransf_1"/>
    <property type="match status" value="1"/>
</dbReference>
<dbReference type="AlphaFoldDB" id="A0A3N4Z512"/>
<reference evidence="3 4" key="1">
    <citation type="submission" date="2018-11" db="EMBL/GenBank/DDBJ databases">
        <title>Sequencing the genomes of 1000 actinobacteria strains.</title>
        <authorList>
            <person name="Klenk H.-P."/>
        </authorList>
    </citation>
    <scope>NUCLEOTIDE SEQUENCE [LARGE SCALE GENOMIC DNA]</scope>
    <source>
        <strain evidence="3 4">DSM 14418</strain>
    </source>
</reference>
<dbReference type="PROSITE" id="PS51186">
    <property type="entry name" value="GNAT"/>
    <property type="match status" value="1"/>
</dbReference>
<comment type="caution">
    <text evidence="3">The sequence shown here is derived from an EMBL/GenBank/DDBJ whole genome shotgun (WGS) entry which is preliminary data.</text>
</comment>
<dbReference type="SUPFAM" id="SSF55729">
    <property type="entry name" value="Acyl-CoA N-acyltransferases (Nat)"/>
    <property type="match status" value="1"/>
</dbReference>
<evidence type="ECO:0000259" key="2">
    <source>
        <dbReference type="PROSITE" id="PS51186"/>
    </source>
</evidence>
<accession>A0A3N4Z512</accession>
<dbReference type="InterPro" id="IPR000182">
    <property type="entry name" value="GNAT_dom"/>
</dbReference>
<dbReference type="CDD" id="cd04301">
    <property type="entry name" value="NAT_SF"/>
    <property type="match status" value="1"/>
</dbReference>
<dbReference type="Proteomes" id="UP000280726">
    <property type="component" value="Unassembled WGS sequence"/>
</dbReference>
<proteinExistence type="predicted"/>
<dbReference type="RefSeq" id="WP_123914538.1">
    <property type="nucleotide sequence ID" value="NZ_RKRA01000001.1"/>
</dbReference>
<name>A0A3N4Z512_9MICO</name>
<sequence length="205" mass="22215">MDSAVEIRPLTPARFGDLEHLFRRREDPASCWCMWWRLSPEEFSASRVAQRHDLLAARAGEAPAPGLLAYAGGEAVGWVAVAPRPEHARIPRSTIIALEDVPDCWSVTCFYVRADHRGEGVTGALVSAAVDHARGHGARFVEAYPVDTGADAGPRSSSSLFRGTLATFVRAGFVETGRRRGRPTVRLALEPHEDSPAPPTAGPLR</sequence>
<keyword evidence="4" id="KW-1185">Reference proteome</keyword>
<evidence type="ECO:0000256" key="1">
    <source>
        <dbReference type="SAM" id="MobiDB-lite"/>
    </source>
</evidence>
<dbReference type="Gene3D" id="3.40.630.30">
    <property type="match status" value="1"/>
</dbReference>
<protein>
    <submittedName>
        <fullName evidence="3">Acetyltransferase (GNAT) family protein</fullName>
    </submittedName>
</protein>
<dbReference type="GO" id="GO:0016747">
    <property type="term" value="F:acyltransferase activity, transferring groups other than amino-acyl groups"/>
    <property type="evidence" value="ECO:0007669"/>
    <property type="project" value="InterPro"/>
</dbReference>
<feature type="region of interest" description="Disordered" evidence="1">
    <location>
        <begin position="182"/>
        <end position="205"/>
    </location>
</feature>
<dbReference type="EMBL" id="RKRA01000001">
    <property type="protein sequence ID" value="RPF26210.1"/>
    <property type="molecule type" value="Genomic_DNA"/>
</dbReference>
<evidence type="ECO:0000313" key="4">
    <source>
        <dbReference type="Proteomes" id="UP000280726"/>
    </source>
</evidence>
<dbReference type="InterPro" id="IPR016181">
    <property type="entry name" value="Acyl_CoA_acyltransferase"/>
</dbReference>
<feature type="compositionally biased region" description="Pro residues" evidence="1">
    <location>
        <begin position="196"/>
        <end position="205"/>
    </location>
</feature>